<keyword evidence="2" id="KW-1185">Reference proteome</keyword>
<dbReference type="OrthoDB" id="3247229at2759"/>
<dbReference type="AlphaFoldDB" id="A0A5N5Q851"/>
<reference evidence="1 2" key="1">
    <citation type="journal article" date="2019" name="Fungal Biol. Biotechnol.">
        <title>Draft genome sequence of fastidious pathogen Ceratobasidium theobromae, which causes vascular-streak dieback in Theobroma cacao.</title>
        <authorList>
            <person name="Ali S.S."/>
            <person name="Asman A."/>
            <person name="Shao J."/>
            <person name="Firmansyah A.P."/>
            <person name="Susilo A.W."/>
            <person name="Rosmana A."/>
            <person name="McMahon P."/>
            <person name="Junaid M."/>
            <person name="Guest D."/>
            <person name="Kheng T.Y."/>
            <person name="Meinhardt L.W."/>
            <person name="Bailey B.A."/>
        </authorList>
    </citation>
    <scope>NUCLEOTIDE SEQUENCE [LARGE SCALE GENOMIC DNA]</scope>
    <source>
        <strain evidence="1 2">CT2</strain>
    </source>
</reference>
<dbReference type="EMBL" id="SSOP01000651">
    <property type="protein sequence ID" value="KAB5587960.1"/>
    <property type="molecule type" value="Genomic_DNA"/>
</dbReference>
<comment type="caution">
    <text evidence="1">The sequence shown here is derived from an EMBL/GenBank/DDBJ whole genome shotgun (WGS) entry which is preliminary data.</text>
</comment>
<evidence type="ECO:0008006" key="3">
    <source>
        <dbReference type="Google" id="ProtNLM"/>
    </source>
</evidence>
<evidence type="ECO:0000313" key="1">
    <source>
        <dbReference type="EMBL" id="KAB5587960.1"/>
    </source>
</evidence>
<sequence length="103" mass="11898">MVPHTKQRMINLDWVKKLRNIFEEGVDRAAHPVQATVLTGSDEELKSAMQKSNGKIPTLPSQFTIGVFDGQHRLEAWKLIALNEQQRYWFAKVYGKRMISTLE</sequence>
<proteinExistence type="predicted"/>
<gene>
    <name evidence="1" type="ORF">CTheo_8598</name>
</gene>
<evidence type="ECO:0000313" key="2">
    <source>
        <dbReference type="Proteomes" id="UP000383932"/>
    </source>
</evidence>
<name>A0A5N5Q851_9AGAM</name>
<dbReference type="Proteomes" id="UP000383932">
    <property type="component" value="Unassembled WGS sequence"/>
</dbReference>
<protein>
    <recommendedName>
        <fullName evidence="3">DGQHR domain-containing protein</fullName>
    </recommendedName>
</protein>
<accession>A0A5N5Q851</accession>
<organism evidence="1 2">
    <name type="scientific">Ceratobasidium theobromae</name>
    <dbReference type="NCBI Taxonomy" id="1582974"/>
    <lineage>
        <taxon>Eukaryota</taxon>
        <taxon>Fungi</taxon>
        <taxon>Dikarya</taxon>
        <taxon>Basidiomycota</taxon>
        <taxon>Agaricomycotina</taxon>
        <taxon>Agaricomycetes</taxon>
        <taxon>Cantharellales</taxon>
        <taxon>Ceratobasidiaceae</taxon>
        <taxon>Ceratobasidium</taxon>
    </lineage>
</organism>